<organism evidence="2 3">
    <name type="scientific">Thalassotalea litorea</name>
    <dbReference type="NCBI Taxonomy" id="2020715"/>
    <lineage>
        <taxon>Bacteria</taxon>
        <taxon>Pseudomonadati</taxon>
        <taxon>Pseudomonadota</taxon>
        <taxon>Gammaproteobacteria</taxon>
        <taxon>Alteromonadales</taxon>
        <taxon>Colwelliaceae</taxon>
        <taxon>Thalassotalea</taxon>
    </lineage>
</organism>
<dbReference type="AlphaFoldDB" id="A0A5R9IJQ6"/>
<keyword evidence="1" id="KW-0732">Signal</keyword>
<evidence type="ECO:0000313" key="2">
    <source>
        <dbReference type="EMBL" id="TLU64839.1"/>
    </source>
</evidence>
<proteinExistence type="predicted"/>
<evidence type="ECO:0000256" key="1">
    <source>
        <dbReference type="SAM" id="SignalP"/>
    </source>
</evidence>
<dbReference type="NCBIfam" id="TIGR02595">
    <property type="entry name" value="PEP_CTERM"/>
    <property type="match status" value="1"/>
</dbReference>
<reference evidence="2 3" key="1">
    <citation type="submission" date="2019-05" db="EMBL/GenBank/DDBJ databases">
        <title>Genome sequences of Thalassotalea litorea 1K03283.</title>
        <authorList>
            <person name="Zhang D."/>
        </authorList>
    </citation>
    <scope>NUCLEOTIDE SEQUENCE [LARGE SCALE GENOMIC DNA]</scope>
    <source>
        <strain evidence="2 3">MCCC 1K03283</strain>
    </source>
</reference>
<dbReference type="EMBL" id="VCBC01000009">
    <property type="protein sequence ID" value="TLU64839.1"/>
    <property type="molecule type" value="Genomic_DNA"/>
</dbReference>
<protein>
    <submittedName>
        <fullName evidence="2">PEP-CTERM sorting domain-containing protein</fullName>
    </submittedName>
</protein>
<sequence>MKILNVLKATALAAILSFSSMAKAELIMLLDFNALANELGDTVIEDNPATFDLGAIVPGLMVTITATPEDNYHYLDEGTGLGICDTLDGCVADPSDNANVGEGFIFEFTLDDVAFVAEGFSILVIGHDYEGGIMEGTVVAMSDGGEFMPTNDVPVYTYSEASDMFSLEVTAGEIYLASIWFDDGSLPPQGIPEPANILLMSLALIGLVASRKKMQK</sequence>
<keyword evidence="3" id="KW-1185">Reference proteome</keyword>
<gene>
    <name evidence="2" type="ORF">FE810_10290</name>
</gene>
<dbReference type="Proteomes" id="UP000307790">
    <property type="component" value="Unassembled WGS sequence"/>
</dbReference>
<name>A0A5R9IJQ6_9GAMM</name>
<dbReference type="OrthoDB" id="8558695at2"/>
<dbReference type="InterPro" id="IPR013424">
    <property type="entry name" value="Ice-binding_C"/>
</dbReference>
<feature type="chain" id="PRO_5024281493" evidence="1">
    <location>
        <begin position="25"/>
        <end position="216"/>
    </location>
</feature>
<feature type="signal peptide" evidence="1">
    <location>
        <begin position="1"/>
        <end position="24"/>
    </location>
</feature>
<dbReference type="RefSeq" id="WP_138319975.1">
    <property type="nucleotide sequence ID" value="NZ_VCBC01000009.1"/>
</dbReference>
<accession>A0A5R9IJQ6</accession>
<evidence type="ECO:0000313" key="3">
    <source>
        <dbReference type="Proteomes" id="UP000307790"/>
    </source>
</evidence>
<comment type="caution">
    <text evidence="2">The sequence shown here is derived from an EMBL/GenBank/DDBJ whole genome shotgun (WGS) entry which is preliminary data.</text>
</comment>